<accession>A0A1I8ICV1</accession>
<evidence type="ECO:0000313" key="2">
    <source>
        <dbReference type="WBParaSite" id="maker-uti_cns_0011543-snap-gene-0.7-mRNA-1"/>
    </source>
</evidence>
<evidence type="ECO:0000313" key="1">
    <source>
        <dbReference type="Proteomes" id="UP000095280"/>
    </source>
</evidence>
<dbReference type="Proteomes" id="UP000095280">
    <property type="component" value="Unplaced"/>
</dbReference>
<organism evidence="1 2">
    <name type="scientific">Macrostomum lignano</name>
    <dbReference type="NCBI Taxonomy" id="282301"/>
    <lineage>
        <taxon>Eukaryota</taxon>
        <taxon>Metazoa</taxon>
        <taxon>Spiralia</taxon>
        <taxon>Lophotrochozoa</taxon>
        <taxon>Platyhelminthes</taxon>
        <taxon>Rhabditophora</taxon>
        <taxon>Macrostomorpha</taxon>
        <taxon>Macrostomida</taxon>
        <taxon>Macrostomidae</taxon>
        <taxon>Macrostomum</taxon>
    </lineage>
</organism>
<dbReference type="WBParaSite" id="maker-uti_cns_0011543-snap-gene-0.7-mRNA-1">
    <property type="protein sequence ID" value="maker-uti_cns_0011543-snap-gene-0.7-mRNA-1"/>
    <property type="gene ID" value="maker-uti_cns_0011543-snap-gene-0.7"/>
</dbReference>
<name>A0A1I8ICV1_9PLAT</name>
<keyword evidence="1" id="KW-1185">Reference proteome</keyword>
<reference evidence="2" key="1">
    <citation type="submission" date="2016-11" db="UniProtKB">
        <authorList>
            <consortium name="WormBaseParasite"/>
        </authorList>
    </citation>
    <scope>IDENTIFICATION</scope>
</reference>
<dbReference type="InterPro" id="IPR040415">
    <property type="entry name" value="SETD9"/>
</dbReference>
<dbReference type="PANTHER" id="PTHR33524">
    <property type="entry name" value="C5ORF35"/>
    <property type="match status" value="1"/>
</dbReference>
<sequence length="230" mass="24896">MPSWQSWWRSYRYRFVPWLVRTAGRQSSEASEQLPGDVGSSSDSHFRRLLASDSDLPTAKLAGFSSESELHAHLCDQMTRYLRCLVNNGNSCHGNDCLSRLFGYRLGLGPSSLPGGAGLGVFLVEGRAGPGSLLGLYPGTIYCQGDPALIVSIGNQFILRRADGILVDAGDSWLGRSVFRSCAGRDRLIGWEPAGSAWLSARRVRPATMPSNALATGHIVNNETGEDRPA</sequence>
<dbReference type="PANTHER" id="PTHR33524:SF2">
    <property type="entry name" value="SET DOMAIN-CONTAINING PROTEIN 9"/>
    <property type="match status" value="1"/>
</dbReference>
<dbReference type="AlphaFoldDB" id="A0A1I8ICV1"/>
<proteinExistence type="predicted"/>
<protein>
    <submittedName>
        <fullName evidence="2">Peptidase_M24 domain-containing protein</fullName>
    </submittedName>
</protein>